<proteinExistence type="predicted"/>
<accession>A0A7S8CBP4</accession>
<feature type="transmembrane region" description="Helical" evidence="1">
    <location>
        <begin position="43"/>
        <end position="61"/>
    </location>
</feature>
<keyword evidence="3" id="KW-1185">Reference proteome</keyword>
<dbReference type="EMBL" id="CP049742">
    <property type="protein sequence ID" value="QPC46977.1"/>
    <property type="molecule type" value="Genomic_DNA"/>
</dbReference>
<dbReference type="KEGG" id="mcui:G8O30_08380"/>
<evidence type="ECO:0000256" key="1">
    <source>
        <dbReference type="SAM" id="Phobius"/>
    </source>
</evidence>
<keyword evidence="1" id="KW-0812">Transmembrane</keyword>
<evidence type="ECO:0008006" key="4">
    <source>
        <dbReference type="Google" id="ProtNLM"/>
    </source>
</evidence>
<protein>
    <recommendedName>
        <fullName evidence="4">YrhC-like protein</fullName>
    </recommendedName>
</protein>
<dbReference type="InterPro" id="IPR025418">
    <property type="entry name" value="YrhC-like"/>
</dbReference>
<reference evidence="2 3" key="1">
    <citation type="submission" date="2019-07" db="EMBL/GenBank/DDBJ databases">
        <title>Genome sequence of 2 isolates from Red Sea Mangroves.</title>
        <authorList>
            <person name="Sefrji F."/>
            <person name="Michoud G."/>
            <person name="Merlino G."/>
            <person name="Daffonchio D."/>
        </authorList>
    </citation>
    <scope>NUCLEOTIDE SEQUENCE [LARGE SCALE GENOMIC DNA]</scope>
    <source>
        <strain evidence="2 3">R1DC41</strain>
    </source>
</reference>
<evidence type="ECO:0000313" key="3">
    <source>
        <dbReference type="Proteomes" id="UP000593626"/>
    </source>
</evidence>
<feature type="transmembrane region" description="Helical" evidence="1">
    <location>
        <begin position="12"/>
        <end position="31"/>
    </location>
</feature>
<dbReference type="Proteomes" id="UP000593626">
    <property type="component" value="Chromosome"/>
</dbReference>
<dbReference type="Pfam" id="PF14143">
    <property type="entry name" value="YrhC"/>
    <property type="match status" value="1"/>
</dbReference>
<keyword evidence="1" id="KW-1133">Transmembrane helix</keyword>
<gene>
    <name evidence="2" type="ORF">G8O30_08380</name>
</gene>
<dbReference type="AlphaFoldDB" id="A0A7S8CBP4"/>
<sequence length="75" mass="8587">MLKNWQGKVKDYRHFGIVLLAIGAMFFLGALLPMETRTSTQQLAYMIISFLSLCGSTLYFLKARKYKKFIDNASS</sequence>
<dbReference type="RefSeq" id="WP_239671645.1">
    <property type="nucleotide sequence ID" value="NZ_CP049742.1"/>
</dbReference>
<evidence type="ECO:0000313" key="2">
    <source>
        <dbReference type="EMBL" id="QPC46977.1"/>
    </source>
</evidence>
<name>A0A7S8CBP4_9BACI</name>
<organism evidence="2 3">
    <name type="scientific">Mangrovibacillus cuniculi</name>
    <dbReference type="NCBI Taxonomy" id="2593652"/>
    <lineage>
        <taxon>Bacteria</taxon>
        <taxon>Bacillati</taxon>
        <taxon>Bacillota</taxon>
        <taxon>Bacilli</taxon>
        <taxon>Bacillales</taxon>
        <taxon>Bacillaceae</taxon>
        <taxon>Mangrovibacillus</taxon>
    </lineage>
</organism>
<keyword evidence="1" id="KW-0472">Membrane</keyword>